<gene>
    <name evidence="2" type="ORF">SMD44_03301</name>
</gene>
<evidence type="ECO:0000313" key="3">
    <source>
        <dbReference type="Proteomes" id="UP000195880"/>
    </source>
</evidence>
<dbReference type="EMBL" id="CP021748">
    <property type="protein sequence ID" value="ARX83871.1"/>
    <property type="molecule type" value="Genomic_DNA"/>
</dbReference>
<feature type="compositionally biased region" description="Gly residues" evidence="1">
    <location>
        <begin position="166"/>
        <end position="181"/>
    </location>
</feature>
<dbReference type="AlphaFoldDB" id="A0A1Z1WBQ3"/>
<proteinExistence type="predicted"/>
<protein>
    <submittedName>
        <fullName evidence="2">Uncharacterized protein</fullName>
    </submittedName>
</protein>
<feature type="region of interest" description="Disordered" evidence="1">
    <location>
        <begin position="1"/>
        <end position="41"/>
    </location>
</feature>
<evidence type="ECO:0000313" key="2">
    <source>
        <dbReference type="EMBL" id="ARX83871.1"/>
    </source>
</evidence>
<organism evidence="2 3">
    <name type="scientific">Streptomyces alboflavus</name>
    <dbReference type="NCBI Taxonomy" id="67267"/>
    <lineage>
        <taxon>Bacteria</taxon>
        <taxon>Bacillati</taxon>
        <taxon>Actinomycetota</taxon>
        <taxon>Actinomycetes</taxon>
        <taxon>Kitasatosporales</taxon>
        <taxon>Streptomycetaceae</taxon>
        <taxon>Streptomyces</taxon>
    </lineage>
</organism>
<keyword evidence="3" id="KW-1185">Reference proteome</keyword>
<evidence type="ECO:0000256" key="1">
    <source>
        <dbReference type="SAM" id="MobiDB-lite"/>
    </source>
</evidence>
<dbReference type="Proteomes" id="UP000195880">
    <property type="component" value="Chromosome"/>
</dbReference>
<feature type="compositionally biased region" description="Basic residues" evidence="1">
    <location>
        <begin position="1"/>
        <end position="12"/>
    </location>
</feature>
<feature type="compositionally biased region" description="Basic and acidic residues" evidence="1">
    <location>
        <begin position="202"/>
        <end position="211"/>
    </location>
</feature>
<dbReference type="KEGG" id="salf:SMD44_03301"/>
<reference evidence="2 3" key="1">
    <citation type="submission" date="2017-05" db="EMBL/GenBank/DDBJ databases">
        <title>Streptomyces alboflavus Genome sequencing and assembly.</title>
        <authorList>
            <person name="Wang Y."/>
            <person name="Du B."/>
            <person name="Ding Y."/>
            <person name="Liu H."/>
            <person name="Hou Q."/>
            <person name="Liu K."/>
            <person name="Wang C."/>
            <person name="Yao L."/>
        </authorList>
    </citation>
    <scope>NUCLEOTIDE SEQUENCE [LARGE SCALE GENOMIC DNA]</scope>
    <source>
        <strain evidence="2 3">MDJK44</strain>
    </source>
</reference>
<feature type="compositionally biased region" description="Basic and acidic residues" evidence="1">
    <location>
        <begin position="223"/>
        <end position="233"/>
    </location>
</feature>
<name>A0A1Z1WBQ3_9ACTN</name>
<sequence length="259" mass="26534">MPLAVRGRRQRVVHGVARGEAEHGLADAQEGAGGEADRAVGDGAAVDRRAVRRAEVGDRDAAVRVQGDRAVQPGDVRVVEGDVGLRGAADTDLAAVQQVHAARVGARDHVQPGGGLGQVGARLGGGADGEDGAVDQGRLAERAALEVEAVRLGVEDGGALARGHGRGQAGGDRGEGGPGGGGDEHVAGRRGASPRLGLAATRPEDGQPDLHRRQRSLPALGARHGDSRCDSPHRTRARRPVRTASSHLPLTTRPPPTRI</sequence>
<feature type="region of interest" description="Disordered" evidence="1">
    <location>
        <begin position="158"/>
        <end position="259"/>
    </location>
</feature>
<accession>A0A1Z1WBQ3</accession>